<dbReference type="KEGG" id="pseg:D3H65_15970"/>
<dbReference type="Proteomes" id="UP000263900">
    <property type="component" value="Chromosome"/>
</dbReference>
<name>A0A3B7MQR9_9BACT</name>
<keyword evidence="3" id="KW-1185">Reference proteome</keyword>
<dbReference type="RefSeq" id="WP_119051271.1">
    <property type="nucleotide sequence ID" value="NZ_CP032157.1"/>
</dbReference>
<proteinExistence type="predicted"/>
<sequence>MWENIKDYSFALFGLLLTLVPLIHEVRKSNGFKFTGYIIILIILGLSTIGLTIDKVRRDGKEKNANNQTINNLQMSLDELTAGRKKDSTSFSEFLISLEKKYKILRDSNTNQPIIYNTQIGHADRVNIGQ</sequence>
<evidence type="ECO:0000256" key="1">
    <source>
        <dbReference type="SAM" id="Phobius"/>
    </source>
</evidence>
<dbReference type="AlphaFoldDB" id="A0A3B7MQR9"/>
<protein>
    <submittedName>
        <fullName evidence="2">Uncharacterized protein</fullName>
    </submittedName>
</protein>
<accession>A0A3B7MQR9</accession>
<evidence type="ECO:0000313" key="3">
    <source>
        <dbReference type="Proteomes" id="UP000263900"/>
    </source>
</evidence>
<feature type="transmembrane region" description="Helical" evidence="1">
    <location>
        <begin position="35"/>
        <end position="53"/>
    </location>
</feature>
<gene>
    <name evidence="2" type="ORF">D3H65_15970</name>
</gene>
<keyword evidence="1" id="KW-1133">Transmembrane helix</keyword>
<dbReference type="EMBL" id="CP032157">
    <property type="protein sequence ID" value="AXY75390.1"/>
    <property type="molecule type" value="Genomic_DNA"/>
</dbReference>
<keyword evidence="1" id="KW-0472">Membrane</keyword>
<evidence type="ECO:0000313" key="2">
    <source>
        <dbReference type="EMBL" id="AXY75390.1"/>
    </source>
</evidence>
<keyword evidence="1" id="KW-0812">Transmembrane</keyword>
<organism evidence="2 3">
    <name type="scientific">Paraflavitalea soli</name>
    <dbReference type="NCBI Taxonomy" id="2315862"/>
    <lineage>
        <taxon>Bacteria</taxon>
        <taxon>Pseudomonadati</taxon>
        <taxon>Bacteroidota</taxon>
        <taxon>Chitinophagia</taxon>
        <taxon>Chitinophagales</taxon>
        <taxon>Chitinophagaceae</taxon>
        <taxon>Paraflavitalea</taxon>
    </lineage>
</organism>
<reference evidence="2 3" key="1">
    <citation type="submission" date="2018-09" db="EMBL/GenBank/DDBJ databases">
        <title>Genome sequencing of strain 6GH32-13.</title>
        <authorList>
            <person name="Weon H.-Y."/>
            <person name="Heo J."/>
            <person name="Kwon S.-W."/>
        </authorList>
    </citation>
    <scope>NUCLEOTIDE SEQUENCE [LARGE SCALE GENOMIC DNA]</scope>
    <source>
        <strain evidence="2 3">5GH32-13</strain>
    </source>
</reference>